<keyword evidence="5" id="KW-0804">Transcription</keyword>
<reference evidence="7 8" key="1">
    <citation type="submission" date="2014-04" db="EMBL/GenBank/DDBJ databases">
        <title>Genome assembly of Hyalangium minutum DSM 14724.</title>
        <authorList>
            <person name="Sharma G."/>
            <person name="Subramanian S."/>
        </authorList>
    </citation>
    <scope>NUCLEOTIDE SEQUENCE [LARGE SCALE GENOMIC DNA]</scope>
    <source>
        <strain evidence="7 8">DSM 14724</strain>
    </source>
</reference>
<evidence type="ECO:0000313" key="8">
    <source>
        <dbReference type="Proteomes" id="UP000028725"/>
    </source>
</evidence>
<keyword evidence="4" id="KW-0238">DNA-binding</keyword>
<evidence type="ECO:0000256" key="4">
    <source>
        <dbReference type="ARBA" id="ARBA00023125"/>
    </source>
</evidence>
<dbReference type="EMBL" id="JMCB01000007">
    <property type="protein sequence ID" value="KFE67751.1"/>
    <property type="molecule type" value="Genomic_DNA"/>
</dbReference>
<dbReference type="InterPro" id="IPR013324">
    <property type="entry name" value="RNA_pol_sigma_r3/r4-like"/>
</dbReference>
<feature type="domain" description="RNA polymerase sigma-70 region 2" evidence="6">
    <location>
        <begin position="20"/>
        <end position="87"/>
    </location>
</feature>
<keyword evidence="8" id="KW-1185">Reference proteome</keyword>
<dbReference type="InterPro" id="IPR013325">
    <property type="entry name" value="RNA_pol_sigma_r2"/>
</dbReference>
<dbReference type="Gene3D" id="1.10.1740.10">
    <property type="match status" value="1"/>
</dbReference>
<evidence type="ECO:0000256" key="2">
    <source>
        <dbReference type="ARBA" id="ARBA00023015"/>
    </source>
</evidence>
<dbReference type="InterPro" id="IPR039425">
    <property type="entry name" value="RNA_pol_sigma-70-like"/>
</dbReference>
<evidence type="ECO:0000259" key="6">
    <source>
        <dbReference type="Pfam" id="PF04542"/>
    </source>
</evidence>
<comment type="caution">
    <text evidence="7">The sequence shown here is derived from an EMBL/GenBank/DDBJ whole genome shotgun (WGS) entry which is preliminary data.</text>
</comment>
<dbReference type="PANTHER" id="PTHR43133">
    <property type="entry name" value="RNA POLYMERASE ECF-TYPE SIGMA FACTO"/>
    <property type="match status" value="1"/>
</dbReference>
<comment type="similarity">
    <text evidence="1">Belongs to the sigma-70 factor family. ECF subfamily.</text>
</comment>
<dbReference type="Pfam" id="PF04542">
    <property type="entry name" value="Sigma70_r2"/>
    <property type="match status" value="1"/>
</dbReference>
<dbReference type="Proteomes" id="UP000028725">
    <property type="component" value="Unassembled WGS sequence"/>
</dbReference>
<accession>A0A085WJ88</accession>
<dbReference type="GO" id="GO:0006352">
    <property type="term" value="P:DNA-templated transcription initiation"/>
    <property type="evidence" value="ECO:0007669"/>
    <property type="project" value="InterPro"/>
</dbReference>
<sequence length="189" mass="21587">MQHAMQQRKRHTAEEPLAALYRRFGPTIHRRARALLQDEQEALDVTQDTFLDYLRWQSSMRGEASPFTVLYQIATNKALDRLRRNARWSGVLGPLDIRQEEDDARPGQWVSANEGGMARVEALRDLSLLTESESPQAISAAVLYFVEGYTLQEVGKVLDLDRKAVSALLHQFAERARQRSVRLQPGERS</sequence>
<dbReference type="InterPro" id="IPR007627">
    <property type="entry name" value="RNA_pol_sigma70_r2"/>
</dbReference>
<gene>
    <name evidence="7" type="ORF">DB31_8234</name>
</gene>
<keyword evidence="3" id="KW-0731">Sigma factor</keyword>
<dbReference type="AlphaFoldDB" id="A0A085WJ88"/>
<name>A0A085WJ88_9BACT</name>
<dbReference type="SUPFAM" id="SSF88659">
    <property type="entry name" value="Sigma3 and sigma4 domains of RNA polymerase sigma factors"/>
    <property type="match status" value="1"/>
</dbReference>
<evidence type="ECO:0000256" key="3">
    <source>
        <dbReference type="ARBA" id="ARBA00023082"/>
    </source>
</evidence>
<protein>
    <submittedName>
        <fullName evidence="7">RNA polymerase sigma-54 factor RpoN</fullName>
    </submittedName>
</protein>
<proteinExistence type="inferred from homology"/>
<dbReference type="STRING" id="394096.DB31_8234"/>
<dbReference type="NCBIfam" id="TIGR02937">
    <property type="entry name" value="sigma70-ECF"/>
    <property type="match status" value="1"/>
</dbReference>
<dbReference type="InterPro" id="IPR036388">
    <property type="entry name" value="WH-like_DNA-bd_sf"/>
</dbReference>
<dbReference type="InterPro" id="IPR014284">
    <property type="entry name" value="RNA_pol_sigma-70_dom"/>
</dbReference>
<dbReference type="OrthoDB" id="5525122at2"/>
<keyword evidence="2" id="KW-0805">Transcription regulation</keyword>
<dbReference type="Gene3D" id="1.10.10.10">
    <property type="entry name" value="Winged helix-like DNA-binding domain superfamily/Winged helix DNA-binding domain"/>
    <property type="match status" value="1"/>
</dbReference>
<dbReference type="SUPFAM" id="SSF88946">
    <property type="entry name" value="Sigma2 domain of RNA polymerase sigma factors"/>
    <property type="match status" value="1"/>
</dbReference>
<dbReference type="GO" id="GO:0016987">
    <property type="term" value="F:sigma factor activity"/>
    <property type="evidence" value="ECO:0007669"/>
    <property type="project" value="UniProtKB-KW"/>
</dbReference>
<dbReference type="GO" id="GO:0003677">
    <property type="term" value="F:DNA binding"/>
    <property type="evidence" value="ECO:0007669"/>
    <property type="project" value="UniProtKB-KW"/>
</dbReference>
<dbReference type="PANTHER" id="PTHR43133:SF8">
    <property type="entry name" value="RNA POLYMERASE SIGMA FACTOR HI_1459-RELATED"/>
    <property type="match status" value="1"/>
</dbReference>
<organism evidence="7 8">
    <name type="scientific">Hyalangium minutum</name>
    <dbReference type="NCBI Taxonomy" id="394096"/>
    <lineage>
        <taxon>Bacteria</taxon>
        <taxon>Pseudomonadati</taxon>
        <taxon>Myxococcota</taxon>
        <taxon>Myxococcia</taxon>
        <taxon>Myxococcales</taxon>
        <taxon>Cystobacterineae</taxon>
        <taxon>Archangiaceae</taxon>
        <taxon>Hyalangium</taxon>
    </lineage>
</organism>
<evidence type="ECO:0000256" key="1">
    <source>
        <dbReference type="ARBA" id="ARBA00010641"/>
    </source>
</evidence>
<evidence type="ECO:0000313" key="7">
    <source>
        <dbReference type="EMBL" id="KFE67751.1"/>
    </source>
</evidence>
<evidence type="ECO:0000256" key="5">
    <source>
        <dbReference type="ARBA" id="ARBA00023163"/>
    </source>
</evidence>